<evidence type="ECO:0000313" key="2">
    <source>
        <dbReference type="EMBL" id="AES74327.1"/>
    </source>
</evidence>
<proteinExistence type="predicted"/>
<name>G7J8L8_MEDTR</name>
<reference evidence="2 4" key="1">
    <citation type="journal article" date="2011" name="Nature">
        <title>The Medicago genome provides insight into the evolution of rhizobial symbioses.</title>
        <authorList>
            <person name="Young N.D."/>
            <person name="Debelle F."/>
            <person name="Oldroyd G.E."/>
            <person name="Geurts R."/>
            <person name="Cannon S.B."/>
            <person name="Udvardi M.K."/>
            <person name="Benedito V.A."/>
            <person name="Mayer K.F."/>
            <person name="Gouzy J."/>
            <person name="Schoof H."/>
            <person name="Van de Peer Y."/>
            <person name="Proost S."/>
            <person name="Cook D.R."/>
            <person name="Meyers B.C."/>
            <person name="Spannagl M."/>
            <person name="Cheung F."/>
            <person name="De Mita S."/>
            <person name="Krishnakumar V."/>
            <person name="Gundlach H."/>
            <person name="Zhou S."/>
            <person name="Mudge J."/>
            <person name="Bharti A.K."/>
            <person name="Murray J.D."/>
            <person name="Naoumkina M.A."/>
            <person name="Rosen B."/>
            <person name="Silverstein K.A."/>
            <person name="Tang H."/>
            <person name="Rombauts S."/>
            <person name="Zhao P.X."/>
            <person name="Zhou P."/>
            <person name="Barbe V."/>
            <person name="Bardou P."/>
            <person name="Bechner M."/>
            <person name="Bellec A."/>
            <person name="Berger A."/>
            <person name="Berges H."/>
            <person name="Bidwell S."/>
            <person name="Bisseling T."/>
            <person name="Choisne N."/>
            <person name="Couloux A."/>
            <person name="Denny R."/>
            <person name="Deshpande S."/>
            <person name="Dai X."/>
            <person name="Doyle J.J."/>
            <person name="Dudez A.M."/>
            <person name="Farmer A.D."/>
            <person name="Fouteau S."/>
            <person name="Franken C."/>
            <person name="Gibelin C."/>
            <person name="Gish J."/>
            <person name="Goldstein S."/>
            <person name="Gonzalez A.J."/>
            <person name="Green P.J."/>
            <person name="Hallab A."/>
            <person name="Hartog M."/>
            <person name="Hua A."/>
            <person name="Humphray S.J."/>
            <person name="Jeong D.H."/>
            <person name="Jing Y."/>
            <person name="Jocker A."/>
            <person name="Kenton S.M."/>
            <person name="Kim D.J."/>
            <person name="Klee K."/>
            <person name="Lai H."/>
            <person name="Lang C."/>
            <person name="Lin S."/>
            <person name="Macmil S.L."/>
            <person name="Magdelenat G."/>
            <person name="Matthews L."/>
            <person name="McCorrison J."/>
            <person name="Monaghan E.L."/>
            <person name="Mun J.H."/>
            <person name="Najar F.Z."/>
            <person name="Nicholson C."/>
            <person name="Noirot C."/>
            <person name="O'Bleness M."/>
            <person name="Paule C.R."/>
            <person name="Poulain J."/>
            <person name="Prion F."/>
            <person name="Qin B."/>
            <person name="Qu C."/>
            <person name="Retzel E.F."/>
            <person name="Riddle C."/>
            <person name="Sallet E."/>
            <person name="Samain S."/>
            <person name="Samson N."/>
            <person name="Sanders I."/>
            <person name="Saurat O."/>
            <person name="Scarpelli C."/>
            <person name="Schiex T."/>
            <person name="Segurens B."/>
            <person name="Severin A.J."/>
            <person name="Sherrier D.J."/>
            <person name="Shi R."/>
            <person name="Sims S."/>
            <person name="Singer S.R."/>
            <person name="Sinharoy S."/>
            <person name="Sterck L."/>
            <person name="Viollet A."/>
            <person name="Wang B.B."/>
            <person name="Wang K."/>
            <person name="Wang M."/>
            <person name="Wang X."/>
            <person name="Warfsmann J."/>
            <person name="Weissenbach J."/>
            <person name="White D.D."/>
            <person name="White J.D."/>
            <person name="Wiley G.B."/>
            <person name="Wincker P."/>
            <person name="Xing Y."/>
            <person name="Yang L."/>
            <person name="Yao Z."/>
            <person name="Ying F."/>
            <person name="Zhai J."/>
            <person name="Zhou L."/>
            <person name="Zuber A."/>
            <person name="Denarie J."/>
            <person name="Dixon R.A."/>
            <person name="May G.D."/>
            <person name="Schwartz D.C."/>
            <person name="Rogers J."/>
            <person name="Quetier F."/>
            <person name="Town C.D."/>
            <person name="Roe B.A."/>
        </authorList>
    </citation>
    <scope>NUCLEOTIDE SEQUENCE [LARGE SCALE GENOMIC DNA]</scope>
    <source>
        <strain evidence="2">A17</strain>
        <strain evidence="3 4">cv. Jemalong A17</strain>
    </source>
</reference>
<sequence length="75" mass="8569">MANTGNNTSAAQKNQRTYAFLKKQIISCLRLCLRVLRGRKGKPKERKERKGREGRKEGKPSPCLRVKTPTRKGDE</sequence>
<dbReference type="EMBL" id="CM001219">
    <property type="protein sequence ID" value="AES74327.1"/>
    <property type="molecule type" value="Genomic_DNA"/>
</dbReference>
<keyword evidence="4" id="KW-1185">Reference proteome</keyword>
<dbReference type="HOGENOM" id="CLU_2674806_0_0_1"/>
<feature type="compositionally biased region" description="Basic and acidic residues" evidence="1">
    <location>
        <begin position="45"/>
        <end position="59"/>
    </location>
</feature>
<feature type="region of interest" description="Disordered" evidence="1">
    <location>
        <begin position="39"/>
        <end position="75"/>
    </location>
</feature>
<evidence type="ECO:0000313" key="4">
    <source>
        <dbReference type="Proteomes" id="UP000002051"/>
    </source>
</evidence>
<organism evidence="2 4">
    <name type="scientific">Medicago truncatula</name>
    <name type="common">Barrel medic</name>
    <name type="synonym">Medicago tribuloides</name>
    <dbReference type="NCBI Taxonomy" id="3880"/>
    <lineage>
        <taxon>Eukaryota</taxon>
        <taxon>Viridiplantae</taxon>
        <taxon>Streptophyta</taxon>
        <taxon>Embryophyta</taxon>
        <taxon>Tracheophyta</taxon>
        <taxon>Spermatophyta</taxon>
        <taxon>Magnoliopsida</taxon>
        <taxon>eudicotyledons</taxon>
        <taxon>Gunneridae</taxon>
        <taxon>Pentapetalae</taxon>
        <taxon>rosids</taxon>
        <taxon>fabids</taxon>
        <taxon>Fabales</taxon>
        <taxon>Fabaceae</taxon>
        <taxon>Papilionoideae</taxon>
        <taxon>50 kb inversion clade</taxon>
        <taxon>NPAAA clade</taxon>
        <taxon>Hologalegina</taxon>
        <taxon>IRL clade</taxon>
        <taxon>Trifolieae</taxon>
        <taxon>Medicago</taxon>
    </lineage>
</organism>
<protein>
    <submittedName>
        <fullName evidence="2 3">Uncharacterized protein</fullName>
    </submittedName>
</protein>
<reference evidence="2 4" key="2">
    <citation type="journal article" date="2014" name="BMC Genomics">
        <title>An improved genome release (version Mt4.0) for the model legume Medicago truncatula.</title>
        <authorList>
            <person name="Tang H."/>
            <person name="Krishnakumar V."/>
            <person name="Bidwell S."/>
            <person name="Rosen B."/>
            <person name="Chan A."/>
            <person name="Zhou S."/>
            <person name="Gentzbittel L."/>
            <person name="Childs K.L."/>
            <person name="Yandell M."/>
            <person name="Gundlach H."/>
            <person name="Mayer K.F."/>
            <person name="Schwartz D.C."/>
            <person name="Town C.D."/>
        </authorList>
    </citation>
    <scope>GENOME REANNOTATION</scope>
    <source>
        <strain evidence="3 4">cv. Jemalong A17</strain>
    </source>
</reference>
<evidence type="ECO:0000313" key="3">
    <source>
        <dbReference type="EnsemblPlants" id="AES74327"/>
    </source>
</evidence>
<dbReference type="AlphaFoldDB" id="G7J8L8"/>
<reference evidence="3" key="3">
    <citation type="submission" date="2015-04" db="UniProtKB">
        <authorList>
            <consortium name="EnsemblPlants"/>
        </authorList>
    </citation>
    <scope>IDENTIFICATION</scope>
    <source>
        <strain evidence="3">cv. Jemalong A17</strain>
    </source>
</reference>
<evidence type="ECO:0000256" key="1">
    <source>
        <dbReference type="SAM" id="MobiDB-lite"/>
    </source>
</evidence>
<accession>G7J8L8</accession>
<dbReference type="EnsemblPlants" id="AES74327">
    <property type="protein sequence ID" value="AES74327"/>
    <property type="gene ID" value="MTR_3g118230"/>
</dbReference>
<dbReference type="PaxDb" id="3880-AES74327"/>
<dbReference type="Proteomes" id="UP000002051">
    <property type="component" value="Chromosome 3"/>
</dbReference>
<gene>
    <name evidence="2" type="ordered locus">MTR_3g118230</name>
</gene>